<accession>A0ABP9N6X8</accession>
<reference evidence="2" key="1">
    <citation type="journal article" date="2019" name="Int. J. Syst. Evol. Microbiol.">
        <title>The Global Catalogue of Microorganisms (GCM) 10K type strain sequencing project: providing services to taxonomists for standard genome sequencing and annotation.</title>
        <authorList>
            <consortium name="The Broad Institute Genomics Platform"/>
            <consortium name="The Broad Institute Genome Sequencing Center for Infectious Disease"/>
            <person name="Wu L."/>
            <person name="Ma J."/>
        </authorList>
    </citation>
    <scope>NUCLEOTIDE SEQUENCE [LARGE SCALE GENOMIC DNA]</scope>
    <source>
        <strain evidence="2">JCM 17712</strain>
    </source>
</reference>
<dbReference type="PANTHER" id="PTHR11102:SF160">
    <property type="entry name" value="ERAD-ASSOCIATED E3 UBIQUITIN-PROTEIN LIGASE COMPONENT HRD3"/>
    <property type="match status" value="1"/>
</dbReference>
<dbReference type="InterPro" id="IPR011990">
    <property type="entry name" value="TPR-like_helical_dom_sf"/>
</dbReference>
<dbReference type="InterPro" id="IPR050767">
    <property type="entry name" value="Sel1_AlgK"/>
</dbReference>
<dbReference type="EMBL" id="BAABIZ010000028">
    <property type="protein sequence ID" value="GAA5111011.1"/>
    <property type="molecule type" value="Genomic_DNA"/>
</dbReference>
<dbReference type="SMART" id="SM00671">
    <property type="entry name" value="SEL1"/>
    <property type="match status" value="3"/>
</dbReference>
<dbReference type="Pfam" id="PF08238">
    <property type="entry name" value="Sel1"/>
    <property type="match status" value="4"/>
</dbReference>
<comment type="caution">
    <text evidence="1">The sequence shown here is derived from an EMBL/GenBank/DDBJ whole genome shotgun (WGS) entry which is preliminary data.</text>
</comment>
<keyword evidence="2" id="KW-1185">Reference proteome</keyword>
<dbReference type="Gene3D" id="1.25.40.10">
    <property type="entry name" value="Tetratricopeptide repeat domain"/>
    <property type="match status" value="1"/>
</dbReference>
<organism evidence="1 2">
    <name type="scientific">Bartonella jaculi</name>
    <dbReference type="NCBI Taxonomy" id="686226"/>
    <lineage>
        <taxon>Bacteria</taxon>
        <taxon>Pseudomonadati</taxon>
        <taxon>Pseudomonadota</taxon>
        <taxon>Alphaproteobacteria</taxon>
        <taxon>Hyphomicrobiales</taxon>
        <taxon>Bartonellaceae</taxon>
        <taxon>Bartonella</taxon>
    </lineage>
</organism>
<proteinExistence type="predicted"/>
<sequence length="268" mass="29745">MINRLRASKKFAIIITLGGFLFWEALSTAYGIDANGLQKATDNSSYFLKRGMSAYKNGQINQALSALRCAANMGHIGANWKLGHIYAEGDGVPKDDYKAYTFFAHIVEKGADLGSENESYVSDALVKLAGYIKKGIPQSSVKPNPFYAARLYMQAAMNYGNPIAEYHLGKIFLKGEGREKNLVQAARWFQLSARKGNPPAQAMLGNMLFQAGKTVRGVAMLTAAYEKANAKDRDWIRPMQERAFAICNEFERRTAMSLVDDILKNKSF</sequence>
<protein>
    <submittedName>
        <fullName evidence="1">Tetratricopeptide repeat protein</fullName>
    </submittedName>
</protein>
<gene>
    <name evidence="1" type="ORF">GCM10023261_15030</name>
</gene>
<dbReference type="PANTHER" id="PTHR11102">
    <property type="entry name" value="SEL-1-LIKE PROTEIN"/>
    <property type="match status" value="1"/>
</dbReference>
<dbReference type="SUPFAM" id="SSF81901">
    <property type="entry name" value="HCP-like"/>
    <property type="match status" value="1"/>
</dbReference>
<dbReference type="InterPro" id="IPR006597">
    <property type="entry name" value="Sel1-like"/>
</dbReference>
<evidence type="ECO:0000313" key="2">
    <source>
        <dbReference type="Proteomes" id="UP001500864"/>
    </source>
</evidence>
<dbReference type="RefSeq" id="WP_345117143.1">
    <property type="nucleotide sequence ID" value="NZ_BAABIZ010000028.1"/>
</dbReference>
<name>A0ABP9N6X8_9HYPH</name>
<dbReference type="Proteomes" id="UP001500864">
    <property type="component" value="Unassembled WGS sequence"/>
</dbReference>
<evidence type="ECO:0000313" key="1">
    <source>
        <dbReference type="EMBL" id="GAA5111011.1"/>
    </source>
</evidence>